<name>A0A5B7KA24_PORTR</name>
<accession>A0A5B7KA24</accession>
<dbReference type="Proteomes" id="UP000324222">
    <property type="component" value="Unassembled WGS sequence"/>
</dbReference>
<sequence length="85" mass="9711">MPPHALLRSGRSVGGDDLFINLTEVMSDQPRSAMQYYYSLSEPPWYSGTMRERSPSAWVRILSTVRVQIGLPHSEQGYRIGWALR</sequence>
<gene>
    <name evidence="1" type="ORF">E2C01_097490</name>
</gene>
<dbReference type="AlphaFoldDB" id="A0A5B7KA24"/>
<reference evidence="1 2" key="1">
    <citation type="submission" date="2019-05" db="EMBL/GenBank/DDBJ databases">
        <title>Another draft genome of Portunus trituberculatus and its Hox gene families provides insights of decapod evolution.</title>
        <authorList>
            <person name="Jeong J.-H."/>
            <person name="Song I."/>
            <person name="Kim S."/>
            <person name="Choi T."/>
            <person name="Kim D."/>
            <person name="Ryu S."/>
            <person name="Kim W."/>
        </authorList>
    </citation>
    <scope>NUCLEOTIDE SEQUENCE [LARGE SCALE GENOMIC DNA]</scope>
    <source>
        <tissue evidence="1">Muscle</tissue>
    </source>
</reference>
<comment type="caution">
    <text evidence="1">The sequence shown here is derived from an EMBL/GenBank/DDBJ whole genome shotgun (WGS) entry which is preliminary data.</text>
</comment>
<keyword evidence="2" id="KW-1185">Reference proteome</keyword>
<proteinExistence type="predicted"/>
<protein>
    <submittedName>
        <fullName evidence="1">Uncharacterized protein</fullName>
    </submittedName>
</protein>
<dbReference type="EMBL" id="VSRR010129270">
    <property type="protein sequence ID" value="MPD01939.1"/>
    <property type="molecule type" value="Genomic_DNA"/>
</dbReference>
<evidence type="ECO:0000313" key="1">
    <source>
        <dbReference type="EMBL" id="MPD01939.1"/>
    </source>
</evidence>
<evidence type="ECO:0000313" key="2">
    <source>
        <dbReference type="Proteomes" id="UP000324222"/>
    </source>
</evidence>
<organism evidence="1 2">
    <name type="scientific">Portunus trituberculatus</name>
    <name type="common">Swimming crab</name>
    <name type="synonym">Neptunus trituberculatus</name>
    <dbReference type="NCBI Taxonomy" id="210409"/>
    <lineage>
        <taxon>Eukaryota</taxon>
        <taxon>Metazoa</taxon>
        <taxon>Ecdysozoa</taxon>
        <taxon>Arthropoda</taxon>
        <taxon>Crustacea</taxon>
        <taxon>Multicrustacea</taxon>
        <taxon>Malacostraca</taxon>
        <taxon>Eumalacostraca</taxon>
        <taxon>Eucarida</taxon>
        <taxon>Decapoda</taxon>
        <taxon>Pleocyemata</taxon>
        <taxon>Brachyura</taxon>
        <taxon>Eubrachyura</taxon>
        <taxon>Portunoidea</taxon>
        <taxon>Portunidae</taxon>
        <taxon>Portuninae</taxon>
        <taxon>Portunus</taxon>
    </lineage>
</organism>